<dbReference type="EMBL" id="OC862416">
    <property type="protein sequence ID" value="CAD7630206.1"/>
    <property type="molecule type" value="Genomic_DNA"/>
</dbReference>
<evidence type="ECO:0000313" key="2">
    <source>
        <dbReference type="Proteomes" id="UP000759131"/>
    </source>
</evidence>
<evidence type="ECO:0000313" key="1">
    <source>
        <dbReference type="EMBL" id="CAD7630206.1"/>
    </source>
</evidence>
<proteinExistence type="predicted"/>
<organism evidence="1">
    <name type="scientific">Medioppia subpectinata</name>
    <dbReference type="NCBI Taxonomy" id="1979941"/>
    <lineage>
        <taxon>Eukaryota</taxon>
        <taxon>Metazoa</taxon>
        <taxon>Ecdysozoa</taxon>
        <taxon>Arthropoda</taxon>
        <taxon>Chelicerata</taxon>
        <taxon>Arachnida</taxon>
        <taxon>Acari</taxon>
        <taxon>Acariformes</taxon>
        <taxon>Sarcoptiformes</taxon>
        <taxon>Oribatida</taxon>
        <taxon>Brachypylina</taxon>
        <taxon>Oppioidea</taxon>
        <taxon>Oppiidae</taxon>
        <taxon>Medioppia</taxon>
    </lineage>
</organism>
<gene>
    <name evidence="1" type="ORF">OSB1V03_LOCUS10619</name>
</gene>
<reference evidence="1" key="1">
    <citation type="submission" date="2020-11" db="EMBL/GenBank/DDBJ databases">
        <authorList>
            <person name="Tran Van P."/>
        </authorList>
    </citation>
    <scope>NUCLEOTIDE SEQUENCE</scope>
</reference>
<dbReference type="EMBL" id="CAJPIZ010007841">
    <property type="protein sequence ID" value="CAG2110636.1"/>
    <property type="molecule type" value="Genomic_DNA"/>
</dbReference>
<dbReference type="AlphaFoldDB" id="A0A7R9KXZ3"/>
<accession>A0A7R9KXZ3</accession>
<dbReference type="Proteomes" id="UP000759131">
    <property type="component" value="Unassembled WGS sequence"/>
</dbReference>
<evidence type="ECO:0008006" key="3">
    <source>
        <dbReference type="Google" id="ProtNLM"/>
    </source>
</evidence>
<dbReference type="OrthoDB" id="6110560at2759"/>
<protein>
    <recommendedName>
        <fullName evidence="3">Protein sleepless</fullName>
    </recommendedName>
</protein>
<keyword evidence="2" id="KW-1185">Reference proteome</keyword>
<sequence length="87" mass="9817">MEATMCRKIRQKIHGNWRTIRNCAFLGSPGEGTGNEHNCLYRQGTHDIYMEYCTCNSKDGCNTGPQEIAKPLIITGFTIFSIIISLF</sequence>
<name>A0A7R9KXZ3_9ACAR</name>